<dbReference type="PANTHER" id="PTHR43280">
    <property type="entry name" value="ARAC-FAMILY TRANSCRIPTIONAL REGULATOR"/>
    <property type="match status" value="1"/>
</dbReference>
<dbReference type="PROSITE" id="PS00041">
    <property type="entry name" value="HTH_ARAC_FAMILY_1"/>
    <property type="match status" value="1"/>
</dbReference>
<dbReference type="InterPro" id="IPR009057">
    <property type="entry name" value="Homeodomain-like_sf"/>
</dbReference>
<dbReference type="SMART" id="SM00342">
    <property type="entry name" value="HTH_ARAC"/>
    <property type="match status" value="1"/>
</dbReference>
<name>A0ABT2U9U7_9BACL</name>
<dbReference type="PROSITE" id="PS01124">
    <property type="entry name" value="HTH_ARAC_FAMILY_2"/>
    <property type="match status" value="1"/>
</dbReference>
<dbReference type="CDD" id="cd02208">
    <property type="entry name" value="cupin_RmlC-like"/>
    <property type="match status" value="1"/>
</dbReference>
<keyword evidence="1" id="KW-0805">Transcription regulation</keyword>
<dbReference type="SUPFAM" id="SSF51215">
    <property type="entry name" value="Regulatory protein AraC"/>
    <property type="match status" value="1"/>
</dbReference>
<protein>
    <submittedName>
        <fullName evidence="5">AraC family transcriptional regulator</fullName>
    </submittedName>
</protein>
<dbReference type="Gene3D" id="2.60.120.10">
    <property type="entry name" value="Jelly Rolls"/>
    <property type="match status" value="1"/>
</dbReference>
<gene>
    <name evidence="5" type="ORF">OB236_04645</name>
</gene>
<evidence type="ECO:0000256" key="1">
    <source>
        <dbReference type="ARBA" id="ARBA00023015"/>
    </source>
</evidence>
<comment type="caution">
    <text evidence="5">The sequence shown here is derived from an EMBL/GenBank/DDBJ whole genome shotgun (WGS) entry which is preliminary data.</text>
</comment>
<keyword evidence="2" id="KW-0238">DNA-binding</keyword>
<organism evidence="5 6">
    <name type="scientific">Paenibacillus baimaensis</name>
    <dbReference type="NCBI Taxonomy" id="2982185"/>
    <lineage>
        <taxon>Bacteria</taxon>
        <taxon>Bacillati</taxon>
        <taxon>Bacillota</taxon>
        <taxon>Bacilli</taxon>
        <taxon>Bacillales</taxon>
        <taxon>Paenibacillaceae</taxon>
        <taxon>Paenibacillus</taxon>
    </lineage>
</organism>
<feature type="domain" description="HTH araC/xylS-type" evidence="4">
    <location>
        <begin position="156"/>
        <end position="254"/>
    </location>
</feature>
<dbReference type="InterPro" id="IPR018062">
    <property type="entry name" value="HTH_AraC-typ_CS"/>
</dbReference>
<dbReference type="InterPro" id="IPR018060">
    <property type="entry name" value="HTH_AraC"/>
</dbReference>
<accession>A0ABT2U9U7</accession>
<dbReference type="SUPFAM" id="SSF46689">
    <property type="entry name" value="Homeodomain-like"/>
    <property type="match status" value="2"/>
</dbReference>
<reference evidence="5 6" key="1">
    <citation type="submission" date="2022-09" db="EMBL/GenBank/DDBJ databases">
        <authorList>
            <person name="Han X.L."/>
            <person name="Wang Q."/>
            <person name="Lu T."/>
        </authorList>
    </citation>
    <scope>NUCLEOTIDE SEQUENCE [LARGE SCALE GENOMIC DNA]</scope>
    <source>
        <strain evidence="5 6">WQ 127069</strain>
    </source>
</reference>
<keyword evidence="6" id="KW-1185">Reference proteome</keyword>
<dbReference type="InterPro" id="IPR014710">
    <property type="entry name" value="RmlC-like_jellyroll"/>
</dbReference>
<dbReference type="RefSeq" id="WP_262682975.1">
    <property type="nucleotide sequence ID" value="NZ_JAOQIO010000007.1"/>
</dbReference>
<dbReference type="Pfam" id="PF12833">
    <property type="entry name" value="HTH_18"/>
    <property type="match status" value="1"/>
</dbReference>
<evidence type="ECO:0000256" key="2">
    <source>
        <dbReference type="ARBA" id="ARBA00023125"/>
    </source>
</evidence>
<dbReference type="InterPro" id="IPR037923">
    <property type="entry name" value="HTH-like"/>
</dbReference>
<evidence type="ECO:0000259" key="4">
    <source>
        <dbReference type="PROSITE" id="PS01124"/>
    </source>
</evidence>
<dbReference type="Gene3D" id="1.10.10.60">
    <property type="entry name" value="Homeodomain-like"/>
    <property type="match status" value="2"/>
</dbReference>
<dbReference type="EMBL" id="JAOQIO010000007">
    <property type="protein sequence ID" value="MCU6791415.1"/>
    <property type="molecule type" value="Genomic_DNA"/>
</dbReference>
<proteinExistence type="predicted"/>
<evidence type="ECO:0000313" key="5">
    <source>
        <dbReference type="EMBL" id="MCU6791415.1"/>
    </source>
</evidence>
<evidence type="ECO:0000256" key="3">
    <source>
        <dbReference type="ARBA" id="ARBA00023163"/>
    </source>
</evidence>
<evidence type="ECO:0000313" key="6">
    <source>
        <dbReference type="Proteomes" id="UP001652445"/>
    </source>
</evidence>
<dbReference type="Proteomes" id="UP001652445">
    <property type="component" value="Unassembled WGS sequence"/>
</dbReference>
<sequence length="257" mass="29829">MFNLHSCYVKELDSSWRMDRTVTTHDLLIFITSGKLIYWVDNEKIPLQQGDILYIPEGSLRSGAAIEYHQRYATVFSSTGADQGLLPILDKKKSFKMKIQNSAYFKLRFSQLTHHWQMKGPYLDTTCYAILLEMLSMINSDLDHRELGTRKLKLVTDIKNYIHNHHQESIKLQDLSDYSGKTPNYISCLFKQVTGFTPIEYLHDVRISVAKDLMLSKSITVREIAEQTGFCDQAYFHRVFKKVTGYSPTDFLNEKYG</sequence>
<keyword evidence="3" id="KW-0804">Transcription</keyword>
<dbReference type="InterPro" id="IPR020449">
    <property type="entry name" value="Tscrpt_reg_AraC-type_HTH"/>
</dbReference>
<dbReference type="PANTHER" id="PTHR43280:SF28">
    <property type="entry name" value="HTH-TYPE TRANSCRIPTIONAL ACTIVATOR RHAS"/>
    <property type="match status" value="1"/>
</dbReference>
<dbReference type="PRINTS" id="PR00032">
    <property type="entry name" value="HTHARAC"/>
</dbReference>